<name>A0ABP5UCY3_9ACTN</name>
<dbReference type="InterPro" id="IPR006047">
    <property type="entry name" value="GH13_cat_dom"/>
</dbReference>
<gene>
    <name evidence="4" type="primary">malZ</name>
    <name evidence="4" type="ORF">GCM10010170_081610</name>
</gene>
<evidence type="ECO:0000259" key="3">
    <source>
        <dbReference type="SMART" id="SM00642"/>
    </source>
</evidence>
<sequence>MTLHHDGSSLFVPDQNPRLGSTVDVWLRSPLDVRTVHVRSIEDGEPRFTQAVAERRGAVLWWRAAVLVRNPVTRYRFLVDGDWYTVLGRFGHDVPDDTDFRLVAHPGPAPWTREAIVYQIFPDRFARSATAPATPDWAERCEWDDPVAGAGPLAARQWYGGDLDGIARRLDHIQDLGADTVYLTPVFPARSNHRYDAVAFDRVDPLLGGDRALRRLADALHTRGMRLVGDLTTNHTGVEHPWFDQPDLYYEGETWMGVPSLPKLDWHSARLRSRFVTAPDSIVKRWLRYLDGWRVDVANMTGRRGADDLTLEVSRLIAEAVRAARPDGLLVAEHAHGAGADLDAGGWQGTMNYAGFLRPLWTWLRREDLDLPDFLGVPGGVPRRDGTAMVRAMLAVMATMSWRSWNHSWNLLGSHDTARIATVAGSPQRLEVAAGLLATLPGVPMLFAGDEFGLTGANGEASRTPMPWRRDATVLPWYARLLSLRRKHPALRGGGLRFEHVSADAVAFWRETQDERLLVLARRAPGTPVPVAVPEATNLYGGATLAGSLPADGPTLQIWSCGP</sequence>
<dbReference type="Proteomes" id="UP001501444">
    <property type="component" value="Unassembled WGS sequence"/>
</dbReference>
<comment type="caution">
    <text evidence="4">The sequence shown here is derived from an EMBL/GenBank/DDBJ whole genome shotgun (WGS) entry which is preliminary data.</text>
</comment>
<keyword evidence="5" id="KW-1185">Reference proteome</keyword>
<dbReference type="SUPFAM" id="SSF51445">
    <property type="entry name" value="(Trans)glycosidases"/>
    <property type="match status" value="1"/>
</dbReference>
<dbReference type="InterPro" id="IPR017853">
    <property type="entry name" value="GH"/>
</dbReference>
<feature type="domain" description="Glycosyl hydrolase family 13 catalytic" evidence="3">
    <location>
        <begin position="119"/>
        <end position="485"/>
    </location>
</feature>
<dbReference type="CDD" id="cd02857">
    <property type="entry name" value="E_set_CDase_PDE_N"/>
    <property type="match status" value="1"/>
</dbReference>
<dbReference type="PANTHER" id="PTHR10357:SF210">
    <property type="entry name" value="MALTODEXTRIN GLUCOSIDASE"/>
    <property type="match status" value="1"/>
</dbReference>
<organism evidence="4 5">
    <name type="scientific">Dactylosporangium salmoneum</name>
    <dbReference type="NCBI Taxonomy" id="53361"/>
    <lineage>
        <taxon>Bacteria</taxon>
        <taxon>Bacillati</taxon>
        <taxon>Actinomycetota</taxon>
        <taxon>Actinomycetes</taxon>
        <taxon>Micromonosporales</taxon>
        <taxon>Micromonosporaceae</taxon>
        <taxon>Dactylosporangium</taxon>
    </lineage>
</organism>
<dbReference type="Pfam" id="PF00128">
    <property type="entry name" value="Alpha-amylase"/>
    <property type="match status" value="2"/>
</dbReference>
<evidence type="ECO:0000256" key="2">
    <source>
        <dbReference type="ARBA" id="ARBA00023295"/>
    </source>
</evidence>
<dbReference type="InterPro" id="IPR004185">
    <property type="entry name" value="Glyco_hydro_13_lg-like_dom"/>
</dbReference>
<dbReference type="PANTHER" id="PTHR10357">
    <property type="entry name" value="ALPHA-AMYLASE FAMILY MEMBER"/>
    <property type="match status" value="1"/>
</dbReference>
<dbReference type="Gene3D" id="3.20.20.80">
    <property type="entry name" value="Glycosidases"/>
    <property type="match status" value="1"/>
</dbReference>
<keyword evidence="1" id="KW-0378">Hydrolase</keyword>
<dbReference type="EMBL" id="BAAARV010000081">
    <property type="protein sequence ID" value="GAA2377042.1"/>
    <property type="molecule type" value="Genomic_DNA"/>
</dbReference>
<dbReference type="SMART" id="SM00642">
    <property type="entry name" value="Aamy"/>
    <property type="match status" value="1"/>
</dbReference>
<dbReference type="RefSeq" id="WP_344618012.1">
    <property type="nucleotide sequence ID" value="NZ_BAAARV010000081.1"/>
</dbReference>
<dbReference type="CDD" id="cd11338">
    <property type="entry name" value="AmyAc_CMD"/>
    <property type="match status" value="1"/>
</dbReference>
<keyword evidence="2" id="KW-0326">Glycosidase</keyword>
<accession>A0ABP5UCY3</accession>
<evidence type="ECO:0000256" key="1">
    <source>
        <dbReference type="ARBA" id="ARBA00022801"/>
    </source>
</evidence>
<evidence type="ECO:0000313" key="5">
    <source>
        <dbReference type="Proteomes" id="UP001501444"/>
    </source>
</evidence>
<proteinExistence type="predicted"/>
<evidence type="ECO:0000313" key="4">
    <source>
        <dbReference type="EMBL" id="GAA2377042.1"/>
    </source>
</evidence>
<reference evidence="5" key="1">
    <citation type="journal article" date="2019" name="Int. J. Syst. Evol. Microbiol.">
        <title>The Global Catalogue of Microorganisms (GCM) 10K type strain sequencing project: providing services to taxonomists for standard genome sequencing and annotation.</title>
        <authorList>
            <consortium name="The Broad Institute Genomics Platform"/>
            <consortium name="The Broad Institute Genome Sequencing Center for Infectious Disease"/>
            <person name="Wu L."/>
            <person name="Ma J."/>
        </authorList>
    </citation>
    <scope>NUCLEOTIDE SEQUENCE [LARGE SCALE GENOMIC DNA]</scope>
    <source>
        <strain evidence="5">JCM 3272</strain>
    </source>
</reference>
<protein>
    <submittedName>
        <fullName evidence="4">Maltodextrin glucosidase</fullName>
    </submittedName>
</protein>